<dbReference type="InterPro" id="IPR039565">
    <property type="entry name" value="BamD-like"/>
</dbReference>
<dbReference type="InterPro" id="IPR051012">
    <property type="entry name" value="CellSynth/LPSAsmb/PSIAsmb"/>
</dbReference>
<dbReference type="Proteomes" id="UP000230392">
    <property type="component" value="Unassembled WGS sequence"/>
</dbReference>
<dbReference type="PANTHER" id="PTHR45586">
    <property type="entry name" value="TPR REPEAT-CONTAINING PROTEIN PA4667"/>
    <property type="match status" value="1"/>
</dbReference>
<dbReference type="EMBL" id="PCRF01000212">
    <property type="protein sequence ID" value="PIP16115.1"/>
    <property type="molecule type" value="Genomic_DNA"/>
</dbReference>
<dbReference type="Gene3D" id="1.25.40.10">
    <property type="entry name" value="Tetratricopeptide repeat domain"/>
    <property type="match status" value="4"/>
</dbReference>
<dbReference type="InterPro" id="IPR011990">
    <property type="entry name" value="TPR-like_helical_dom_sf"/>
</dbReference>
<evidence type="ECO:0000313" key="6">
    <source>
        <dbReference type="EMBL" id="PIP16115.1"/>
    </source>
</evidence>
<keyword evidence="1" id="KW-0732">Signal</keyword>
<accession>A0A2G9YA68</accession>
<keyword evidence="3 4" id="KW-0802">TPR repeat</keyword>
<dbReference type="AlphaFoldDB" id="A0A2G9YA68"/>
<dbReference type="PROSITE" id="PS50005">
    <property type="entry name" value="TPR"/>
    <property type="match status" value="1"/>
</dbReference>
<keyword evidence="2" id="KW-0677">Repeat</keyword>
<reference evidence="6 7" key="1">
    <citation type="submission" date="2017-09" db="EMBL/GenBank/DDBJ databases">
        <title>Depth-based differentiation of microbial function through sediment-hosted aquifers and enrichment of novel symbionts in the deep terrestrial subsurface.</title>
        <authorList>
            <person name="Probst A.J."/>
            <person name="Ladd B."/>
            <person name="Jarett J.K."/>
            <person name="Geller-Mcgrath D.E."/>
            <person name="Sieber C.M."/>
            <person name="Emerson J.B."/>
            <person name="Anantharaman K."/>
            <person name="Thomas B.C."/>
            <person name="Malmstrom R."/>
            <person name="Stieglmeier M."/>
            <person name="Klingl A."/>
            <person name="Woyke T."/>
            <person name="Ryan C.M."/>
            <person name="Banfield J.F."/>
        </authorList>
    </citation>
    <scope>NUCLEOTIDE SEQUENCE [LARGE SCALE GENOMIC DNA]</scope>
    <source>
        <strain evidence="6">CG23_combo_of_CG06-09_8_20_14_all_48_7</strain>
    </source>
</reference>
<evidence type="ECO:0000259" key="5">
    <source>
        <dbReference type="Pfam" id="PF13525"/>
    </source>
</evidence>
<organism evidence="6 7">
    <name type="scientific">bacterium (Candidatus Ratteibacteria) CG23_combo_of_CG06-09_8_20_14_all_48_7</name>
    <dbReference type="NCBI Taxonomy" id="2014292"/>
    <lineage>
        <taxon>Bacteria</taxon>
        <taxon>Candidatus Ratteibacteria</taxon>
    </lineage>
</organism>
<dbReference type="Pfam" id="PF13525">
    <property type="entry name" value="YfiO"/>
    <property type="match status" value="1"/>
</dbReference>
<proteinExistence type="predicted"/>
<dbReference type="SMART" id="SM00028">
    <property type="entry name" value="TPR"/>
    <property type="match status" value="9"/>
</dbReference>
<evidence type="ECO:0000256" key="2">
    <source>
        <dbReference type="ARBA" id="ARBA00022737"/>
    </source>
</evidence>
<sequence length="603" mass="68019">MGRKILFVFVLIACLIFSGKTVFGYTEKEYLQLAKVSYENEFHEISLNYLVQFNRDYPQSSLRSYALLLEGLNLRKLNRFLEARKSFTSLIENYPESTYLTQAYYLRGETNLSSSAFSQAESDFRTASTSGRLEKEMAVPAYQGLLASQANQGKFFEALTTLQEWEGKYPEQKDFPEGKNLLINAATRAVAEALKEKDFVRVHTIARLVLDAFPAEPSLSKVRYYQATASWHEGNSALAQSCFLDLTKSPDAEISALASFRLGDIFFSLKDYGQSALYYRAAEEKSTDPEIKMTADFQLGVLAQKEQDYVKSAEYLQKARSISGAEEFQEKVLYELAGTIFLSGDYEKALSFYREFRKVFPLSSLVPNALLQEAFSLYNLKDYDEAKRVFEDFVHNYPANEMTGQAYYGLGLTFIARGDKKAAAAVWEGFLSRRSIISDQAPMVLFLARFFIEEKHSAEAIPYLKRITASPNIDQDIRAEAYLLSGLAYLQQNKPEESLSAFDAGLALKSREDLRDSLLKNKADLLLAKGEYGQAIPIYQQIQGKIPDRKGEILYGLGVCLQRLDRSQEAVPVYLEALINLPGDSPLSKEIKDSLAQIKKSGK</sequence>
<dbReference type="PANTHER" id="PTHR45586:SF1">
    <property type="entry name" value="LIPOPOLYSACCHARIDE ASSEMBLY PROTEIN B"/>
    <property type="match status" value="1"/>
</dbReference>
<evidence type="ECO:0000256" key="3">
    <source>
        <dbReference type="ARBA" id="ARBA00022803"/>
    </source>
</evidence>
<evidence type="ECO:0000313" key="7">
    <source>
        <dbReference type="Proteomes" id="UP000230392"/>
    </source>
</evidence>
<comment type="caution">
    <text evidence="6">The sequence shown here is derived from an EMBL/GenBank/DDBJ whole genome shotgun (WGS) entry which is preliminary data.</text>
</comment>
<evidence type="ECO:0000256" key="1">
    <source>
        <dbReference type="ARBA" id="ARBA00022729"/>
    </source>
</evidence>
<dbReference type="Pfam" id="PF13432">
    <property type="entry name" value="TPR_16"/>
    <property type="match status" value="3"/>
</dbReference>
<dbReference type="SUPFAM" id="SSF48452">
    <property type="entry name" value="TPR-like"/>
    <property type="match status" value="3"/>
</dbReference>
<evidence type="ECO:0000256" key="4">
    <source>
        <dbReference type="PROSITE-ProRule" id="PRU00339"/>
    </source>
</evidence>
<feature type="repeat" description="TPR" evidence="4">
    <location>
        <begin position="479"/>
        <end position="512"/>
    </location>
</feature>
<name>A0A2G9YA68_9BACT</name>
<dbReference type="Pfam" id="PF13174">
    <property type="entry name" value="TPR_6"/>
    <property type="match status" value="1"/>
</dbReference>
<protein>
    <recommendedName>
        <fullName evidence="5">Outer membrane lipoprotein BamD-like domain-containing protein</fullName>
    </recommendedName>
</protein>
<feature type="domain" description="Outer membrane lipoprotein BamD-like" evidence="5">
    <location>
        <begin position="329"/>
        <end position="420"/>
    </location>
</feature>
<dbReference type="InterPro" id="IPR019734">
    <property type="entry name" value="TPR_rpt"/>
</dbReference>
<gene>
    <name evidence="6" type="ORF">COX46_04270</name>
</gene>